<evidence type="ECO:0000313" key="1">
    <source>
        <dbReference type="EMBL" id="JAU01006.1"/>
    </source>
</evidence>
<sequence length="182" mass="20373">YGRLDPFTAMADDEFQRHFRLSKTSVRWLCKELGDDPRLRRVRTGPHSLSVEEQVLCALRFFVTGSFQGSVGADRFIGRHQSTVSRCVRDVSDALIDAAVQKRSLALPTTAAERVHVEERFVLRGGITDIVGCVHGTYIGVKAPSKSSPDMVKANYFTRKAHYALNTLVVRMLCFCFHACHG</sequence>
<dbReference type="AlphaFoldDB" id="A0A1E1XP18"/>
<reference evidence="1" key="2">
    <citation type="journal article" date="2017" name="Front. Cell. Infect. Microbiol.">
        <title>Analysis of the Salivary Gland Transcriptome of Unfed and Partially Fed Amblyomma sculptum Ticks and Descriptive Proteome of the Saliva.</title>
        <authorList>
            <person name="Esteves E."/>
            <person name="Maruyama S.R."/>
            <person name="Kawahara R."/>
            <person name="Fujita A."/>
            <person name="Martins L.A."/>
            <person name="Righi A.A."/>
            <person name="Costa F.B."/>
            <person name="Palmisano G."/>
            <person name="Labruna M.B."/>
            <person name="Sa-Nunes A."/>
            <person name="Ribeiro J.M.C."/>
            <person name="Fogaca A.C."/>
        </authorList>
    </citation>
    <scope>NUCLEOTIDE SEQUENCE</scope>
</reference>
<organism evidence="1">
    <name type="scientific">Amblyomma sculptum</name>
    <name type="common">Tick</name>
    <dbReference type="NCBI Taxonomy" id="1581419"/>
    <lineage>
        <taxon>Eukaryota</taxon>
        <taxon>Metazoa</taxon>
        <taxon>Ecdysozoa</taxon>
        <taxon>Arthropoda</taxon>
        <taxon>Chelicerata</taxon>
        <taxon>Arachnida</taxon>
        <taxon>Acari</taxon>
        <taxon>Parasitiformes</taxon>
        <taxon>Ixodida</taxon>
        <taxon>Ixodoidea</taxon>
        <taxon>Ixodidae</taxon>
        <taxon>Amblyomminae</taxon>
        <taxon>Amblyomma</taxon>
    </lineage>
</organism>
<feature type="non-terminal residue" evidence="1">
    <location>
        <position position="1"/>
    </location>
</feature>
<proteinExistence type="evidence at transcript level"/>
<dbReference type="EMBL" id="GFAA01002429">
    <property type="protein sequence ID" value="JAU01006.1"/>
    <property type="molecule type" value="mRNA"/>
</dbReference>
<name>A0A1E1XP18_AMBSC</name>
<protein>
    <submittedName>
        <fullName evidence="1">Putative tick transposon</fullName>
    </submittedName>
</protein>
<accession>A0A1E1XP18</accession>
<reference evidence="1" key="1">
    <citation type="submission" date="2016-09" db="EMBL/GenBank/DDBJ databases">
        <authorList>
            <person name="Capua I."/>
            <person name="De Benedictis P."/>
            <person name="Joannis T."/>
            <person name="Lombin L.H."/>
            <person name="Cattoli G."/>
        </authorList>
    </citation>
    <scope>NUCLEOTIDE SEQUENCE</scope>
</reference>